<dbReference type="EMBL" id="CP000836">
    <property type="protein sequence ID" value="ACM18310.1"/>
    <property type="molecule type" value="Genomic_DNA"/>
</dbReference>
<name>B9K6F9_ECOLX</name>
<geneLocation type="plasmid" evidence="1">
    <name>pAPEC-1</name>
</geneLocation>
<keyword evidence="1" id="KW-0614">Plasmid</keyword>
<protein>
    <submittedName>
        <fullName evidence="1">Uncharacterized protein</fullName>
    </submittedName>
</protein>
<organism evidence="1">
    <name type="scientific">Escherichia coli chi7122</name>
    <dbReference type="NCBI Taxonomy" id="475609"/>
    <lineage>
        <taxon>Bacteria</taxon>
        <taxon>Pseudomonadati</taxon>
        <taxon>Pseudomonadota</taxon>
        <taxon>Gammaproteobacteria</taxon>
        <taxon>Enterobacterales</taxon>
        <taxon>Enterobacteriaceae</taxon>
        <taxon>Escherichia</taxon>
    </lineage>
</organism>
<gene>
    <name evidence="1" type="ORF">MM1_0101</name>
</gene>
<accession>B9K6F9</accession>
<dbReference type="AlphaFoldDB" id="B9K6F9"/>
<proteinExistence type="predicted"/>
<evidence type="ECO:0000313" key="1">
    <source>
        <dbReference type="EMBL" id="ACM18310.1"/>
    </source>
</evidence>
<reference evidence="1" key="1">
    <citation type="journal article" date="2009" name="PLoS ONE">
        <title>Full sequence and comparative analysis of the plasmid pAPEC-1 of avian pathogenic E. coli chi7122 (O78:K80:H9).</title>
        <authorList>
            <person name="Mellata M."/>
            <person name="Touchman J.W."/>
            <person name="Curtiss R."/>
        </authorList>
    </citation>
    <scope>NUCLEOTIDE SEQUENCE [LARGE SCALE GENOMIC DNA]</scope>
    <source>
        <strain evidence="1">Chi7122</strain>
        <plasmid evidence="1">pAPEC-1</plasmid>
    </source>
</reference>
<sequence>MADFSEGRIIIKQLLHSKIITIMSIMILIINEKCYCQKN</sequence>